<evidence type="ECO:0000256" key="7">
    <source>
        <dbReference type="ARBA" id="ARBA00023004"/>
    </source>
</evidence>
<dbReference type="RefSeq" id="WP_170040223.1">
    <property type="nucleotide sequence ID" value="NZ_JABDTL010000002.1"/>
</dbReference>
<dbReference type="SUPFAM" id="SSF54909">
    <property type="entry name" value="Dimeric alpha+beta barrel"/>
    <property type="match status" value="1"/>
</dbReference>
<evidence type="ECO:0000256" key="6">
    <source>
        <dbReference type="ARBA" id="ARBA00023002"/>
    </source>
</evidence>
<proteinExistence type="predicted"/>
<evidence type="ECO:0000256" key="5">
    <source>
        <dbReference type="ARBA" id="ARBA00022729"/>
    </source>
</evidence>
<protein>
    <submittedName>
        <fullName evidence="9">Dyp-type peroxidase family</fullName>
    </submittedName>
</protein>
<keyword evidence="4" id="KW-0479">Metal-binding</keyword>
<dbReference type="GO" id="GO:0005829">
    <property type="term" value="C:cytosol"/>
    <property type="evidence" value="ECO:0007669"/>
    <property type="project" value="TreeGrafter"/>
</dbReference>
<reference evidence="9 10" key="1">
    <citation type="submission" date="2020-08" db="EMBL/GenBank/DDBJ databases">
        <title>Genomic Encyclopedia of Type Strains, Phase IV (KMG-IV): sequencing the most valuable type-strain genomes for metagenomic binning, comparative biology and taxonomic classification.</title>
        <authorList>
            <person name="Goeker M."/>
        </authorList>
    </citation>
    <scope>NUCLEOTIDE SEQUENCE [LARGE SCALE GENOMIC DNA]</scope>
    <source>
        <strain evidence="9 10">DSM 29007</strain>
    </source>
</reference>
<comment type="caution">
    <text evidence="9">The sequence shown here is derived from an EMBL/GenBank/DDBJ whole genome shotgun (WGS) entry which is preliminary data.</text>
</comment>
<dbReference type="InterPro" id="IPR011008">
    <property type="entry name" value="Dimeric_a/b-barrel"/>
</dbReference>
<dbReference type="InterPro" id="IPR006314">
    <property type="entry name" value="Dyp_peroxidase"/>
</dbReference>
<dbReference type="PROSITE" id="PS51404">
    <property type="entry name" value="DYP_PEROXIDASE"/>
    <property type="match status" value="1"/>
</dbReference>
<comment type="cofactor">
    <cofactor evidence="1">
        <name>heme b</name>
        <dbReference type="ChEBI" id="CHEBI:60344"/>
    </cofactor>
</comment>
<keyword evidence="7" id="KW-0408">Iron</keyword>
<dbReference type="PANTHER" id="PTHR30521:SF4">
    <property type="entry name" value="DEFERROCHELATASE"/>
    <property type="match status" value="1"/>
</dbReference>
<organism evidence="9 10">
    <name type="scientific">Longimicrobium terrae</name>
    <dbReference type="NCBI Taxonomy" id="1639882"/>
    <lineage>
        <taxon>Bacteria</taxon>
        <taxon>Pseudomonadati</taxon>
        <taxon>Gemmatimonadota</taxon>
        <taxon>Longimicrobiia</taxon>
        <taxon>Longimicrobiales</taxon>
        <taxon>Longimicrobiaceae</taxon>
        <taxon>Longimicrobium</taxon>
    </lineage>
</organism>
<dbReference type="GO" id="GO:0020037">
    <property type="term" value="F:heme binding"/>
    <property type="evidence" value="ECO:0007669"/>
    <property type="project" value="InterPro"/>
</dbReference>
<keyword evidence="5" id="KW-0732">Signal</keyword>
<dbReference type="GO" id="GO:0004601">
    <property type="term" value="F:peroxidase activity"/>
    <property type="evidence" value="ECO:0007669"/>
    <property type="project" value="UniProtKB-KW"/>
</dbReference>
<evidence type="ECO:0000259" key="8">
    <source>
        <dbReference type="Pfam" id="PF20628"/>
    </source>
</evidence>
<evidence type="ECO:0000313" key="9">
    <source>
        <dbReference type="EMBL" id="MBB6073819.1"/>
    </source>
</evidence>
<keyword evidence="2 9" id="KW-0575">Peroxidase</keyword>
<keyword evidence="10" id="KW-1185">Reference proteome</keyword>
<name>A0A841H802_9BACT</name>
<dbReference type="AlphaFoldDB" id="A0A841H802"/>
<dbReference type="GO" id="GO:0046872">
    <property type="term" value="F:metal ion binding"/>
    <property type="evidence" value="ECO:0007669"/>
    <property type="project" value="UniProtKB-KW"/>
</dbReference>
<evidence type="ECO:0000256" key="3">
    <source>
        <dbReference type="ARBA" id="ARBA00022617"/>
    </source>
</evidence>
<keyword evidence="3" id="KW-0349">Heme</keyword>
<dbReference type="InterPro" id="IPR048328">
    <property type="entry name" value="Dyp_perox_C"/>
</dbReference>
<evidence type="ECO:0000313" key="10">
    <source>
        <dbReference type="Proteomes" id="UP000582837"/>
    </source>
</evidence>
<dbReference type="Pfam" id="PF20628">
    <property type="entry name" value="Dyp_perox_C"/>
    <property type="match status" value="1"/>
</dbReference>
<dbReference type="Proteomes" id="UP000582837">
    <property type="component" value="Unassembled WGS sequence"/>
</dbReference>
<evidence type="ECO:0000256" key="2">
    <source>
        <dbReference type="ARBA" id="ARBA00022559"/>
    </source>
</evidence>
<sequence length="454" mass="49046">MSPRIATSALFGAPETGGASAASLSGLLGRTVSLDEARRMTAVQGNILFPHGRRAGRHLLFRFTAAEGARRWLAAFAHEAASSVPAELRARERGAAGEHAGPFAGVALSAAGYEALGLEPPADRAFRKGMKRAWLNDRPEQEWEPGYQGDVHALLVLADDDGAALDAMAARWMEGDGVQLVADERGEELGGDREHFGFRDNISQPLFIDPDIEAAQREAGGARMWDPATPLGVVLAADPHAPGEYGSYLAYRKLEQDVDAFHAGTRALAGSLGVDEALAGALVIGRFADGTPVTLADQPGLGPVNDFDYAGERGDRCPFASHVRRSNPRGELDDLSETEDLVNRIARRSMPYGRPGDPAVGMLFLCFQSDIGRQFELIQNNWLNYPHFPRVQVGPDPIAGQRNSWDATPGQRWDTAWRPETGGAAFRFAECVRCRGGEYFFAPSLPFLHSLESA</sequence>
<dbReference type="EMBL" id="JACHIA010000030">
    <property type="protein sequence ID" value="MBB6073819.1"/>
    <property type="molecule type" value="Genomic_DNA"/>
</dbReference>
<feature type="domain" description="Dyp-type peroxidase C-terminal" evidence="8">
    <location>
        <begin position="298"/>
        <end position="383"/>
    </location>
</feature>
<accession>A0A841H802</accession>
<evidence type="ECO:0000256" key="4">
    <source>
        <dbReference type="ARBA" id="ARBA00022723"/>
    </source>
</evidence>
<evidence type="ECO:0000256" key="1">
    <source>
        <dbReference type="ARBA" id="ARBA00001970"/>
    </source>
</evidence>
<dbReference type="PANTHER" id="PTHR30521">
    <property type="entry name" value="DEFERROCHELATASE/PEROXIDASE"/>
    <property type="match status" value="1"/>
</dbReference>
<keyword evidence="6" id="KW-0560">Oxidoreductase</keyword>
<dbReference type="NCBIfam" id="TIGR01413">
    <property type="entry name" value="Dyp_perox_fam"/>
    <property type="match status" value="1"/>
</dbReference>
<gene>
    <name evidence="9" type="ORF">HNQ61_005497</name>
</gene>